<reference evidence="2" key="1">
    <citation type="submission" date="2020-01" db="EMBL/GenBank/DDBJ databases">
        <authorList>
            <consortium name="DOE Joint Genome Institute"/>
            <person name="Haridas S."/>
            <person name="Albert R."/>
            <person name="Binder M."/>
            <person name="Bloem J."/>
            <person name="Labutti K."/>
            <person name="Salamov A."/>
            <person name="Andreopoulos B."/>
            <person name="Baker S.E."/>
            <person name="Barry K."/>
            <person name="Bills G."/>
            <person name="Bluhm B.H."/>
            <person name="Cannon C."/>
            <person name="Castanera R."/>
            <person name="Culley D.E."/>
            <person name="Daum C."/>
            <person name="Ezra D."/>
            <person name="Gonzalez J.B."/>
            <person name="Henrissat B."/>
            <person name="Kuo A."/>
            <person name="Liang C."/>
            <person name="Lipzen A."/>
            <person name="Lutzoni F."/>
            <person name="Magnuson J."/>
            <person name="Mondo S."/>
            <person name="Nolan M."/>
            <person name="Ohm R."/>
            <person name="Pangilinan J."/>
            <person name="Park H.-J."/>
            <person name="Ramirez L."/>
            <person name="Alfaro M."/>
            <person name="Sun H."/>
            <person name="Tritt A."/>
            <person name="Yoshinaga Y."/>
            <person name="Zwiers L.-H."/>
            <person name="Turgeon B.G."/>
            <person name="Goodwin S.B."/>
            <person name="Spatafora J.W."/>
            <person name="Crous P.W."/>
            <person name="Grigoriev I.V."/>
        </authorList>
    </citation>
    <scope>NUCLEOTIDE SEQUENCE</scope>
    <source>
        <strain evidence="2">CBS 342.82</strain>
    </source>
</reference>
<accession>A0A6J3MBQ8</accession>
<gene>
    <name evidence="2" type="ORF">K489DRAFT_377983</name>
</gene>
<name>A0A6J3MBQ8_9PEZI</name>
<evidence type="ECO:0000313" key="1">
    <source>
        <dbReference type="Proteomes" id="UP000504637"/>
    </source>
</evidence>
<dbReference type="AlphaFoldDB" id="A0A6J3MBQ8"/>
<organism evidence="2">
    <name type="scientific">Dissoconium aciculare CBS 342.82</name>
    <dbReference type="NCBI Taxonomy" id="1314786"/>
    <lineage>
        <taxon>Eukaryota</taxon>
        <taxon>Fungi</taxon>
        <taxon>Dikarya</taxon>
        <taxon>Ascomycota</taxon>
        <taxon>Pezizomycotina</taxon>
        <taxon>Dothideomycetes</taxon>
        <taxon>Dothideomycetidae</taxon>
        <taxon>Mycosphaerellales</taxon>
        <taxon>Dissoconiaceae</taxon>
        <taxon>Dissoconium</taxon>
    </lineage>
</organism>
<protein>
    <recommendedName>
        <fullName evidence="3">BTB domain-containing protein</fullName>
    </recommendedName>
</protein>
<dbReference type="GeneID" id="54362090"/>
<keyword evidence="1" id="KW-1185">Reference proteome</keyword>
<dbReference type="OrthoDB" id="194443at2759"/>
<dbReference type="Gene3D" id="3.30.710.10">
    <property type="entry name" value="Potassium Channel Kv1.1, Chain A"/>
    <property type="match status" value="1"/>
</dbReference>
<proteinExistence type="predicted"/>
<dbReference type="InterPro" id="IPR011333">
    <property type="entry name" value="SKP1/BTB/POZ_sf"/>
</dbReference>
<dbReference type="RefSeq" id="XP_033462471.1">
    <property type="nucleotide sequence ID" value="XM_033604290.1"/>
</dbReference>
<dbReference type="Proteomes" id="UP000504637">
    <property type="component" value="Unplaced"/>
</dbReference>
<sequence>MSVVTNKQLLARKDSPSVEAAPSDKLLRKPETPSRIVTLYVGKSNKAFDFASTQLAAISPYFRKSLAEQQGHDGMLRSPESETFPDLDELAMALFSQWLANGPKLAGPDDFHSLHHYLGLYVLARKFEIEVLQNDVMDMVRHYYAAEDMTAPAFRIDYIYAYTHDFNVMRTFLVSTAAYRALCEASKEVPVPLSDSIRELLIKNNNVALDFVDALLSLQKDNLRDPRTGPRCL</sequence>
<reference evidence="2" key="2">
    <citation type="submission" date="2020-04" db="EMBL/GenBank/DDBJ databases">
        <authorList>
            <consortium name="NCBI Genome Project"/>
        </authorList>
    </citation>
    <scope>NUCLEOTIDE SEQUENCE</scope>
    <source>
        <strain evidence="2">CBS 342.82</strain>
    </source>
</reference>
<evidence type="ECO:0008006" key="3">
    <source>
        <dbReference type="Google" id="ProtNLM"/>
    </source>
</evidence>
<reference evidence="2" key="3">
    <citation type="submission" date="2025-08" db="UniProtKB">
        <authorList>
            <consortium name="RefSeq"/>
        </authorList>
    </citation>
    <scope>IDENTIFICATION</scope>
    <source>
        <strain evidence="2">CBS 342.82</strain>
    </source>
</reference>
<evidence type="ECO:0000313" key="2">
    <source>
        <dbReference type="RefSeq" id="XP_033462471.1"/>
    </source>
</evidence>